<comment type="cofactor">
    <cofactor evidence="1">
        <name>FAD</name>
        <dbReference type="ChEBI" id="CHEBI:57692"/>
    </cofactor>
</comment>
<dbReference type="Gene3D" id="1.20.140.10">
    <property type="entry name" value="Butyryl-CoA Dehydrogenase, subunit A, domain 3"/>
    <property type="match status" value="1"/>
</dbReference>
<evidence type="ECO:0000259" key="6">
    <source>
        <dbReference type="Pfam" id="PF00441"/>
    </source>
</evidence>
<dbReference type="PATRIC" id="fig|1292037.4.peg.5893"/>
<protein>
    <submittedName>
        <fullName evidence="8">Acyl-CoA dehydrogenase-like protein</fullName>
    </submittedName>
</protein>
<dbReference type="GO" id="GO:0003995">
    <property type="term" value="F:acyl-CoA dehydrogenase activity"/>
    <property type="evidence" value="ECO:0007669"/>
    <property type="project" value="TreeGrafter"/>
</dbReference>
<name>R1FYZ4_9PSEU</name>
<dbReference type="Pfam" id="PF02771">
    <property type="entry name" value="Acyl-CoA_dh_N"/>
    <property type="match status" value="1"/>
</dbReference>
<dbReference type="GO" id="GO:0050660">
    <property type="term" value="F:flavin adenine dinucleotide binding"/>
    <property type="evidence" value="ECO:0007669"/>
    <property type="project" value="InterPro"/>
</dbReference>
<dbReference type="SUPFAM" id="SSF56645">
    <property type="entry name" value="Acyl-CoA dehydrogenase NM domain-like"/>
    <property type="match status" value="1"/>
</dbReference>
<evidence type="ECO:0000256" key="4">
    <source>
        <dbReference type="ARBA" id="ARBA00022827"/>
    </source>
</evidence>
<evidence type="ECO:0000256" key="2">
    <source>
        <dbReference type="ARBA" id="ARBA00009347"/>
    </source>
</evidence>
<comment type="similarity">
    <text evidence="2">Belongs to the acyl-CoA dehydrogenase family.</text>
</comment>
<dbReference type="RefSeq" id="WP_004558672.1">
    <property type="nucleotide sequence ID" value="NZ_AOUO01000502.1"/>
</dbReference>
<dbReference type="Gene3D" id="1.10.540.10">
    <property type="entry name" value="Acyl-CoA dehydrogenase/oxidase, N-terminal domain"/>
    <property type="match status" value="1"/>
</dbReference>
<dbReference type="OrthoDB" id="3663644at2"/>
<dbReference type="InterPro" id="IPR037069">
    <property type="entry name" value="AcylCoA_DH/ox_N_sf"/>
</dbReference>
<comment type="caution">
    <text evidence="8">The sequence shown here is derived from an EMBL/GenBank/DDBJ whole genome shotgun (WGS) entry which is preliminary data.</text>
</comment>
<evidence type="ECO:0000256" key="1">
    <source>
        <dbReference type="ARBA" id="ARBA00001974"/>
    </source>
</evidence>
<keyword evidence="9" id="KW-1185">Reference proteome</keyword>
<evidence type="ECO:0000313" key="9">
    <source>
        <dbReference type="Proteomes" id="UP000014139"/>
    </source>
</evidence>
<dbReference type="InterPro" id="IPR009100">
    <property type="entry name" value="AcylCoA_DH/oxidase_NM_dom_sf"/>
</dbReference>
<feature type="domain" description="Acyl-CoA dehydrogenase/oxidase C-terminal" evidence="6">
    <location>
        <begin position="184"/>
        <end position="327"/>
    </location>
</feature>
<dbReference type="Pfam" id="PF00441">
    <property type="entry name" value="Acyl-CoA_dh_1"/>
    <property type="match status" value="1"/>
</dbReference>
<evidence type="ECO:0000256" key="5">
    <source>
        <dbReference type="ARBA" id="ARBA00023002"/>
    </source>
</evidence>
<keyword evidence="3" id="KW-0285">Flavoprotein</keyword>
<dbReference type="InterPro" id="IPR036250">
    <property type="entry name" value="AcylCo_DH-like_C"/>
</dbReference>
<dbReference type="eggNOG" id="COG1960">
    <property type="taxonomic scope" value="Bacteria"/>
</dbReference>
<dbReference type="PANTHER" id="PTHR43884:SF20">
    <property type="entry name" value="ACYL-COA DEHYDROGENASE FADE28"/>
    <property type="match status" value="1"/>
</dbReference>
<evidence type="ECO:0000313" key="8">
    <source>
        <dbReference type="EMBL" id="EOD64543.1"/>
    </source>
</evidence>
<dbReference type="AlphaFoldDB" id="R1FYZ4"/>
<sequence>MPIDPALLTETPEQRELRAVTRDFFAAHGGDWKRMAAELGVQGLAIPEEYGGAGSSFAELAVVLEEAGRALCAGELLPTVVLAAHTLQLSGDERYLPGIADGSLRATVAFDGDVQARDGTLSGTADFVLDGADADLVIVRAGDRLYACEAVSSTPLRVLDETRPQARLEFRDTPATPIGTADVVPRVLDIGRAALAAEQLGGIGHALEATVSYVEQRRQFGRPIGSFQAVKHRLAALLVEYEAARSAAAYAIACVATDSPELPVAAAAAATVCTDAYRLAVAEYVQLHGGTGFTWEHPAHRYVRRARADEVLFGTPQDHRARLATALGLVSGKAG</sequence>
<gene>
    <name evidence="8" type="ORF">H480_31331</name>
</gene>
<keyword evidence="5" id="KW-0560">Oxidoreductase</keyword>
<accession>R1FYZ4</accession>
<dbReference type="InterPro" id="IPR013786">
    <property type="entry name" value="AcylCoA_DH/ox_N"/>
</dbReference>
<keyword evidence="4" id="KW-0274">FAD</keyword>
<reference evidence="8 9" key="1">
    <citation type="submission" date="2013-02" db="EMBL/GenBank/DDBJ databases">
        <title>Draft genome sequence of Amycolatopsis vancoresmycina strain DSM 44592T.</title>
        <authorList>
            <person name="Kumar S."/>
            <person name="Kaur N."/>
            <person name="Kaur C."/>
            <person name="Raghava G.P.S."/>
            <person name="Mayilraj S."/>
        </authorList>
    </citation>
    <scope>NUCLEOTIDE SEQUENCE [LARGE SCALE GENOMIC DNA]</scope>
    <source>
        <strain evidence="8 9">DSM 44592</strain>
    </source>
</reference>
<organism evidence="8 9">
    <name type="scientific">Amycolatopsis vancoresmycina DSM 44592</name>
    <dbReference type="NCBI Taxonomy" id="1292037"/>
    <lineage>
        <taxon>Bacteria</taxon>
        <taxon>Bacillati</taxon>
        <taxon>Actinomycetota</taxon>
        <taxon>Actinomycetes</taxon>
        <taxon>Pseudonocardiales</taxon>
        <taxon>Pseudonocardiaceae</taxon>
        <taxon>Amycolatopsis</taxon>
    </lineage>
</organism>
<dbReference type="PANTHER" id="PTHR43884">
    <property type="entry name" value="ACYL-COA DEHYDROGENASE"/>
    <property type="match status" value="1"/>
</dbReference>
<proteinExistence type="inferred from homology"/>
<dbReference type="SUPFAM" id="SSF47203">
    <property type="entry name" value="Acyl-CoA dehydrogenase C-terminal domain-like"/>
    <property type="match status" value="1"/>
</dbReference>
<evidence type="ECO:0000256" key="3">
    <source>
        <dbReference type="ARBA" id="ARBA00022630"/>
    </source>
</evidence>
<dbReference type="InterPro" id="IPR009075">
    <property type="entry name" value="AcylCo_DH/oxidase_C"/>
</dbReference>
<dbReference type="Proteomes" id="UP000014139">
    <property type="component" value="Unassembled WGS sequence"/>
</dbReference>
<dbReference type="EMBL" id="AOUO01000502">
    <property type="protein sequence ID" value="EOD64543.1"/>
    <property type="molecule type" value="Genomic_DNA"/>
</dbReference>
<feature type="domain" description="Acyl-CoA dehydrogenase/oxidase N-terminal" evidence="7">
    <location>
        <begin position="32"/>
        <end position="102"/>
    </location>
</feature>
<evidence type="ECO:0000259" key="7">
    <source>
        <dbReference type="Pfam" id="PF02771"/>
    </source>
</evidence>